<dbReference type="InterPro" id="IPR013221">
    <property type="entry name" value="Mur_ligase_cen"/>
</dbReference>
<dbReference type="PROSITE" id="PS01012">
    <property type="entry name" value="FOLYLPOLYGLU_SYNT_2"/>
    <property type="match status" value="1"/>
</dbReference>
<evidence type="ECO:0000256" key="1">
    <source>
        <dbReference type="ARBA" id="ARBA00008276"/>
    </source>
</evidence>
<feature type="domain" description="Mur ligase central" evidence="8">
    <location>
        <begin position="60"/>
        <end position="292"/>
    </location>
</feature>
<dbReference type="InterPro" id="IPR036615">
    <property type="entry name" value="Mur_ligase_C_dom_sf"/>
</dbReference>
<reference evidence="9 10" key="1">
    <citation type="submission" date="2022-06" db="EMBL/GenBank/DDBJ databases">
        <title>Whole-genome of Asaia lannensis strain LMG 27011T.</title>
        <authorList>
            <person name="Sombolestani A."/>
        </authorList>
    </citation>
    <scope>NUCLEOTIDE SEQUENCE [LARGE SCALE GENOMIC DNA]</scope>
    <source>
        <strain evidence="9 10">NBRC 102526</strain>
    </source>
</reference>
<keyword evidence="4 7" id="KW-0547">Nucleotide-binding</keyword>
<dbReference type="RefSeq" id="WP_252848141.1">
    <property type="nucleotide sequence ID" value="NZ_BAPW01000038.1"/>
</dbReference>
<dbReference type="InterPro" id="IPR001645">
    <property type="entry name" value="Folylpolyglutamate_synth"/>
</dbReference>
<comment type="similarity">
    <text evidence="1 7">Belongs to the folylpolyglutamate synthase family.</text>
</comment>
<dbReference type="Proteomes" id="UP001523401">
    <property type="component" value="Unassembled WGS sequence"/>
</dbReference>
<keyword evidence="3" id="KW-0479">Metal-binding</keyword>
<evidence type="ECO:0000256" key="5">
    <source>
        <dbReference type="ARBA" id="ARBA00022840"/>
    </source>
</evidence>
<protein>
    <submittedName>
        <fullName evidence="9">Bifunctional folylpolyglutamate synthase/dihydrofolate synthase</fullName>
    </submittedName>
</protein>
<dbReference type="SUPFAM" id="SSF53244">
    <property type="entry name" value="MurD-like peptide ligases, peptide-binding domain"/>
    <property type="match status" value="1"/>
</dbReference>
<dbReference type="Gene3D" id="3.90.190.20">
    <property type="entry name" value="Mur ligase, C-terminal domain"/>
    <property type="match status" value="1"/>
</dbReference>
<evidence type="ECO:0000256" key="7">
    <source>
        <dbReference type="PIRNR" id="PIRNR001563"/>
    </source>
</evidence>
<evidence type="ECO:0000256" key="4">
    <source>
        <dbReference type="ARBA" id="ARBA00022741"/>
    </source>
</evidence>
<sequence length="452" mass="47394">MTTKAAPAKLSDEYEGRTGVVLARVQALYPKLIDLSLSRLHTLLDKLGNPERALPPVIHVAGTNGKGSTCANLRAIAEQAGMAVHVMTSPHLVDVTERFRLAGKLVSEEELVDTLEEIERVNDGAPITVFEVLTAAGLLLFSRHPADLVILEVGLGGRLDATNVVARPVACVITPVDLDHQAFLGETLALIASEKAGIIKPGVPVVCAMQHDEVRNVIAAKASSCAAPLWLVGRDIDYAWHEDDSPADGMSPAADVGDGTLAYRDPLGELTLPAPGLKGVHQAANAVLAVSALRASGLSLPETAWAGIAHTRWPARLQRLEGKLAALLPEGWELWLDGGHNPNAGEALAATLASWSDRPLHVIVGMKQSKDAAGFLTPIQRHATTLHAVAEEGQHLALPVDDIIAASGGVAVAGPTLAAILPRLQGPPARVLICGSLYLAGVVLRQDGTIPC</sequence>
<dbReference type="Pfam" id="PF08245">
    <property type="entry name" value="Mur_ligase_M"/>
    <property type="match status" value="1"/>
</dbReference>
<name>A0ABT1CCE2_9PROT</name>
<dbReference type="PANTHER" id="PTHR11136:SF0">
    <property type="entry name" value="DIHYDROFOLATE SYNTHETASE-RELATED"/>
    <property type="match status" value="1"/>
</dbReference>
<dbReference type="PIRSF" id="PIRSF001563">
    <property type="entry name" value="Folylpolyglu_synth"/>
    <property type="match status" value="1"/>
</dbReference>
<keyword evidence="6" id="KW-0460">Magnesium</keyword>
<proteinExistence type="inferred from homology"/>
<dbReference type="EMBL" id="JAMXQU010000001">
    <property type="protein sequence ID" value="MCO6158436.1"/>
    <property type="molecule type" value="Genomic_DNA"/>
</dbReference>
<evidence type="ECO:0000256" key="3">
    <source>
        <dbReference type="ARBA" id="ARBA00022723"/>
    </source>
</evidence>
<evidence type="ECO:0000313" key="9">
    <source>
        <dbReference type="EMBL" id="MCO6158436.1"/>
    </source>
</evidence>
<comment type="caution">
    <text evidence="9">The sequence shown here is derived from an EMBL/GenBank/DDBJ whole genome shotgun (WGS) entry which is preliminary data.</text>
</comment>
<keyword evidence="5 7" id="KW-0067">ATP-binding</keyword>
<dbReference type="InterPro" id="IPR036565">
    <property type="entry name" value="Mur-like_cat_sf"/>
</dbReference>
<keyword evidence="2 7" id="KW-0436">Ligase</keyword>
<keyword evidence="10" id="KW-1185">Reference proteome</keyword>
<accession>A0ABT1CCE2</accession>
<gene>
    <name evidence="9" type="ORF">NF685_00105</name>
</gene>
<dbReference type="SUPFAM" id="SSF53623">
    <property type="entry name" value="MurD-like peptide ligases, catalytic domain"/>
    <property type="match status" value="1"/>
</dbReference>
<evidence type="ECO:0000256" key="2">
    <source>
        <dbReference type="ARBA" id="ARBA00022598"/>
    </source>
</evidence>
<organism evidence="9 10">
    <name type="scientific">Asaia lannensis NBRC 102526</name>
    <dbReference type="NCBI Taxonomy" id="1307926"/>
    <lineage>
        <taxon>Bacteria</taxon>
        <taxon>Pseudomonadati</taxon>
        <taxon>Pseudomonadota</taxon>
        <taxon>Alphaproteobacteria</taxon>
        <taxon>Acetobacterales</taxon>
        <taxon>Acetobacteraceae</taxon>
        <taxon>Asaia</taxon>
    </lineage>
</organism>
<dbReference type="InterPro" id="IPR018109">
    <property type="entry name" value="Folylpolyglutamate_synth_CS"/>
</dbReference>
<evidence type="ECO:0000313" key="10">
    <source>
        <dbReference type="Proteomes" id="UP001523401"/>
    </source>
</evidence>
<evidence type="ECO:0000256" key="6">
    <source>
        <dbReference type="ARBA" id="ARBA00022842"/>
    </source>
</evidence>
<dbReference type="NCBIfam" id="TIGR01499">
    <property type="entry name" value="folC"/>
    <property type="match status" value="1"/>
</dbReference>
<evidence type="ECO:0000259" key="8">
    <source>
        <dbReference type="Pfam" id="PF08245"/>
    </source>
</evidence>
<dbReference type="Gene3D" id="3.40.1190.10">
    <property type="entry name" value="Mur-like, catalytic domain"/>
    <property type="match status" value="1"/>
</dbReference>
<dbReference type="PANTHER" id="PTHR11136">
    <property type="entry name" value="FOLYLPOLYGLUTAMATE SYNTHASE-RELATED"/>
    <property type="match status" value="1"/>
</dbReference>